<dbReference type="PRINTS" id="PR00081">
    <property type="entry name" value="GDHRDH"/>
</dbReference>
<dbReference type="STRING" id="1265313.HRUBRA_01907"/>
<dbReference type="AlphaFoldDB" id="A0A095VR06"/>
<organism evidence="3 4">
    <name type="scientific">Pseudohaliea rubra DSM 19751</name>
    <dbReference type="NCBI Taxonomy" id="1265313"/>
    <lineage>
        <taxon>Bacteria</taxon>
        <taxon>Pseudomonadati</taxon>
        <taxon>Pseudomonadota</taxon>
        <taxon>Gammaproteobacteria</taxon>
        <taxon>Cellvibrionales</taxon>
        <taxon>Halieaceae</taxon>
        <taxon>Pseudohaliea</taxon>
    </lineage>
</organism>
<proteinExistence type="inferred from homology"/>
<dbReference type="Gene3D" id="3.40.50.720">
    <property type="entry name" value="NAD(P)-binding Rossmann-like Domain"/>
    <property type="match status" value="1"/>
</dbReference>
<comment type="caution">
    <text evidence="3">The sequence shown here is derived from an EMBL/GenBank/DDBJ whole genome shotgun (WGS) entry which is preliminary data.</text>
</comment>
<dbReference type="Proteomes" id="UP000029640">
    <property type="component" value="Unassembled WGS sequence"/>
</dbReference>
<keyword evidence="2 3" id="KW-0560">Oxidoreductase</keyword>
<dbReference type="GO" id="GO:0004316">
    <property type="term" value="F:3-oxoacyl-[acyl-carrier-protein] reductase (NADPH) activity"/>
    <property type="evidence" value="ECO:0007669"/>
    <property type="project" value="UniProtKB-EC"/>
</dbReference>
<accession>A0A095VR06</accession>
<dbReference type="OrthoDB" id="9793499at2"/>
<evidence type="ECO:0000256" key="1">
    <source>
        <dbReference type="ARBA" id="ARBA00006484"/>
    </source>
</evidence>
<dbReference type="PANTHER" id="PTHR43639">
    <property type="entry name" value="OXIDOREDUCTASE, SHORT-CHAIN DEHYDROGENASE/REDUCTASE FAMILY (AFU_ORTHOLOGUE AFUA_5G02870)"/>
    <property type="match status" value="1"/>
</dbReference>
<dbReference type="PANTHER" id="PTHR43639:SF1">
    <property type="entry name" value="SHORT-CHAIN DEHYDROGENASE_REDUCTASE FAMILY PROTEIN"/>
    <property type="match status" value="1"/>
</dbReference>
<dbReference type="EMBL" id="AUVB01000054">
    <property type="protein sequence ID" value="KGE03528.1"/>
    <property type="molecule type" value="Genomic_DNA"/>
</dbReference>
<name>A0A095VR06_9GAMM</name>
<evidence type="ECO:0000313" key="3">
    <source>
        <dbReference type="EMBL" id="KGE03528.1"/>
    </source>
</evidence>
<dbReference type="InterPro" id="IPR002347">
    <property type="entry name" value="SDR_fam"/>
</dbReference>
<dbReference type="eggNOG" id="COG1028">
    <property type="taxonomic scope" value="Bacteria"/>
</dbReference>
<sequence>MSVYRFPEGAALVFGGSGGLGGGVVRLLAQSGTNVAFTYHKNRDAAEENLKAIEDAGQQGHIGSVDLLDLPAVEAFASDVKGKFGRIHSVIFATGPFLHILPIMDAEPQVFYDTLDADVKGFYHVLKAVVPHLREGGGGSITALTTAAIPRYIATDGLSSIPKAGVQHLCTAIAREEGPNNIRANCVAVGLIAIGLSQEIDSPPGGILDQWTRQVALGRPGAPEELFDTVAFLASENAGYISGQSVPVDGGYSA</sequence>
<dbReference type="SUPFAM" id="SSF51735">
    <property type="entry name" value="NAD(P)-binding Rossmann-fold domains"/>
    <property type="match status" value="1"/>
</dbReference>
<dbReference type="HOGENOM" id="CLU_010194_1_3_6"/>
<protein>
    <submittedName>
        <fullName evidence="3">3-oxoacyl-[acyl-carrier protein] reductase</fullName>
        <ecNumber evidence="3">1.1.1.100</ecNumber>
    </submittedName>
</protein>
<gene>
    <name evidence="3" type="ORF">HRUBRA_01907</name>
</gene>
<dbReference type="Pfam" id="PF13561">
    <property type="entry name" value="adh_short_C2"/>
    <property type="match status" value="1"/>
</dbReference>
<dbReference type="EC" id="1.1.1.100" evidence="3"/>
<reference evidence="3 4" key="1">
    <citation type="journal article" date="2014" name="Genome Announc.">
        <title>Genome Sequence of Gammaproteobacterial Pseudohaliea rubra Type Strain DSM 19751, Isolated from Coastal Seawater of the Mediterranean Sea.</title>
        <authorList>
            <person name="Spring S."/>
            <person name="Fiebig A."/>
            <person name="Riedel T."/>
            <person name="Goker M."/>
            <person name="Klenk H.P."/>
        </authorList>
    </citation>
    <scope>NUCLEOTIDE SEQUENCE [LARGE SCALE GENOMIC DNA]</scope>
    <source>
        <strain evidence="3 4">DSM 19751</strain>
    </source>
</reference>
<comment type="similarity">
    <text evidence="1">Belongs to the short-chain dehydrogenases/reductases (SDR) family.</text>
</comment>
<evidence type="ECO:0000256" key="2">
    <source>
        <dbReference type="ARBA" id="ARBA00023002"/>
    </source>
</evidence>
<keyword evidence="4" id="KW-1185">Reference proteome</keyword>
<dbReference type="RefSeq" id="WP_035513481.1">
    <property type="nucleotide sequence ID" value="NZ_KN234745.1"/>
</dbReference>
<dbReference type="InterPro" id="IPR036291">
    <property type="entry name" value="NAD(P)-bd_dom_sf"/>
</dbReference>
<evidence type="ECO:0000313" key="4">
    <source>
        <dbReference type="Proteomes" id="UP000029640"/>
    </source>
</evidence>